<dbReference type="SUPFAM" id="SSF52172">
    <property type="entry name" value="CheY-like"/>
    <property type="match status" value="1"/>
</dbReference>
<name>A0A9D2LAH9_9MICO</name>
<keyword evidence="1 6" id="KW-0597">Phosphoprotein</keyword>
<dbReference type="Gene3D" id="3.40.50.2300">
    <property type="match status" value="1"/>
</dbReference>
<dbReference type="PANTHER" id="PTHR48111">
    <property type="entry name" value="REGULATOR OF RPOS"/>
    <property type="match status" value="1"/>
</dbReference>
<dbReference type="GO" id="GO:0000976">
    <property type="term" value="F:transcription cis-regulatory region binding"/>
    <property type="evidence" value="ECO:0007669"/>
    <property type="project" value="TreeGrafter"/>
</dbReference>
<feature type="region of interest" description="Disordered" evidence="8">
    <location>
        <begin position="149"/>
        <end position="172"/>
    </location>
</feature>
<evidence type="ECO:0000313" key="12">
    <source>
        <dbReference type="Proteomes" id="UP000823823"/>
    </source>
</evidence>
<dbReference type="GO" id="GO:0032993">
    <property type="term" value="C:protein-DNA complex"/>
    <property type="evidence" value="ECO:0007669"/>
    <property type="project" value="TreeGrafter"/>
</dbReference>
<dbReference type="EMBL" id="DWZH01000005">
    <property type="protein sequence ID" value="HJB08970.1"/>
    <property type="molecule type" value="Genomic_DNA"/>
</dbReference>
<proteinExistence type="predicted"/>
<evidence type="ECO:0000256" key="6">
    <source>
        <dbReference type="PROSITE-ProRule" id="PRU00169"/>
    </source>
</evidence>
<dbReference type="GO" id="GO:0005829">
    <property type="term" value="C:cytosol"/>
    <property type="evidence" value="ECO:0007669"/>
    <property type="project" value="TreeGrafter"/>
</dbReference>
<evidence type="ECO:0000313" key="11">
    <source>
        <dbReference type="EMBL" id="HJB08970.1"/>
    </source>
</evidence>
<feature type="domain" description="Response regulatory" evidence="9">
    <location>
        <begin position="2"/>
        <end position="116"/>
    </location>
</feature>
<evidence type="ECO:0000256" key="7">
    <source>
        <dbReference type="PROSITE-ProRule" id="PRU01091"/>
    </source>
</evidence>
<dbReference type="InterPro" id="IPR036388">
    <property type="entry name" value="WH-like_DNA-bd_sf"/>
</dbReference>
<organism evidence="11 12">
    <name type="scientific">Candidatus Brachybacterium merdavium</name>
    <dbReference type="NCBI Taxonomy" id="2838513"/>
    <lineage>
        <taxon>Bacteria</taxon>
        <taxon>Bacillati</taxon>
        <taxon>Actinomycetota</taxon>
        <taxon>Actinomycetes</taxon>
        <taxon>Micrococcales</taxon>
        <taxon>Dermabacteraceae</taxon>
        <taxon>Brachybacterium</taxon>
    </lineage>
</organism>
<dbReference type="SMART" id="SM00862">
    <property type="entry name" value="Trans_reg_C"/>
    <property type="match status" value="1"/>
</dbReference>
<dbReference type="Proteomes" id="UP000823823">
    <property type="component" value="Unassembled WGS sequence"/>
</dbReference>
<evidence type="ECO:0000256" key="5">
    <source>
        <dbReference type="ARBA" id="ARBA00023163"/>
    </source>
</evidence>
<keyword evidence="4 7" id="KW-0238">DNA-binding</keyword>
<dbReference type="SUPFAM" id="SSF46894">
    <property type="entry name" value="C-terminal effector domain of the bipartite response regulators"/>
    <property type="match status" value="1"/>
</dbReference>
<dbReference type="PANTHER" id="PTHR48111:SF38">
    <property type="entry name" value="TWO-COMPONENT RESPONSE REGULATOR"/>
    <property type="match status" value="1"/>
</dbReference>
<dbReference type="CDD" id="cd00383">
    <property type="entry name" value="trans_reg_C"/>
    <property type="match status" value="1"/>
</dbReference>
<dbReference type="FunFam" id="3.40.50.2300:FF:000001">
    <property type="entry name" value="DNA-binding response regulator PhoB"/>
    <property type="match status" value="1"/>
</dbReference>
<gene>
    <name evidence="11" type="ORF">H9786_00335</name>
</gene>
<dbReference type="Pfam" id="PF00486">
    <property type="entry name" value="Trans_reg_C"/>
    <property type="match status" value="1"/>
</dbReference>
<protein>
    <submittedName>
        <fullName evidence="11">Response regulator transcription factor</fullName>
    </submittedName>
</protein>
<reference evidence="11" key="1">
    <citation type="journal article" date="2021" name="PeerJ">
        <title>Extensive microbial diversity within the chicken gut microbiome revealed by metagenomics and culture.</title>
        <authorList>
            <person name="Gilroy R."/>
            <person name="Ravi A."/>
            <person name="Getino M."/>
            <person name="Pursley I."/>
            <person name="Horton D.L."/>
            <person name="Alikhan N.F."/>
            <person name="Baker D."/>
            <person name="Gharbi K."/>
            <person name="Hall N."/>
            <person name="Watson M."/>
            <person name="Adriaenssens E.M."/>
            <person name="Foster-Nyarko E."/>
            <person name="Jarju S."/>
            <person name="Secka A."/>
            <person name="Antonio M."/>
            <person name="Oren A."/>
            <person name="Chaudhuri R.R."/>
            <person name="La Ragione R."/>
            <person name="Hildebrand F."/>
            <person name="Pallen M.J."/>
        </authorList>
    </citation>
    <scope>NUCLEOTIDE SEQUENCE</scope>
    <source>
        <strain evidence="11">ChiHjej13B12-24818</strain>
    </source>
</reference>
<dbReference type="InterPro" id="IPR001789">
    <property type="entry name" value="Sig_transdc_resp-reg_receiver"/>
</dbReference>
<feature type="modified residue" description="4-aspartylphosphate" evidence="6">
    <location>
        <position position="51"/>
    </location>
</feature>
<comment type="caution">
    <text evidence="11">The sequence shown here is derived from an EMBL/GenBank/DDBJ whole genome shotgun (WGS) entry which is preliminary data.</text>
</comment>
<dbReference type="InterPro" id="IPR016032">
    <property type="entry name" value="Sig_transdc_resp-reg_C-effctor"/>
</dbReference>
<keyword evidence="3" id="KW-0805">Transcription regulation</keyword>
<dbReference type="InterPro" id="IPR001867">
    <property type="entry name" value="OmpR/PhoB-type_DNA-bd"/>
</dbReference>
<dbReference type="PROSITE" id="PS50110">
    <property type="entry name" value="RESPONSE_REGULATORY"/>
    <property type="match status" value="1"/>
</dbReference>
<dbReference type="InterPro" id="IPR039420">
    <property type="entry name" value="WalR-like"/>
</dbReference>
<evidence type="ECO:0000256" key="8">
    <source>
        <dbReference type="SAM" id="MobiDB-lite"/>
    </source>
</evidence>
<keyword evidence="2" id="KW-0902">Two-component regulatory system</keyword>
<dbReference type="InterPro" id="IPR011006">
    <property type="entry name" value="CheY-like_superfamily"/>
</dbReference>
<feature type="DNA-binding region" description="OmpR/PhoB-type" evidence="7">
    <location>
        <begin position="128"/>
        <end position="248"/>
    </location>
</feature>
<evidence type="ECO:0000259" key="10">
    <source>
        <dbReference type="PROSITE" id="PS51755"/>
    </source>
</evidence>
<evidence type="ECO:0000256" key="4">
    <source>
        <dbReference type="ARBA" id="ARBA00023125"/>
    </source>
</evidence>
<dbReference type="AlphaFoldDB" id="A0A9D2LAH9"/>
<evidence type="ECO:0000256" key="3">
    <source>
        <dbReference type="ARBA" id="ARBA00023015"/>
    </source>
</evidence>
<dbReference type="GO" id="GO:0000156">
    <property type="term" value="F:phosphorelay response regulator activity"/>
    <property type="evidence" value="ECO:0007669"/>
    <property type="project" value="TreeGrafter"/>
</dbReference>
<evidence type="ECO:0000256" key="1">
    <source>
        <dbReference type="ARBA" id="ARBA00022553"/>
    </source>
</evidence>
<accession>A0A9D2LAH9</accession>
<dbReference type="Gene3D" id="1.10.10.10">
    <property type="entry name" value="Winged helix-like DNA-binding domain superfamily/Winged helix DNA-binding domain"/>
    <property type="match status" value="1"/>
</dbReference>
<evidence type="ECO:0000259" key="9">
    <source>
        <dbReference type="PROSITE" id="PS50110"/>
    </source>
</evidence>
<feature type="domain" description="OmpR/PhoB-type" evidence="10">
    <location>
        <begin position="128"/>
        <end position="248"/>
    </location>
</feature>
<dbReference type="CDD" id="cd17574">
    <property type="entry name" value="REC_OmpR"/>
    <property type="match status" value="1"/>
</dbReference>
<sequence>MRILIAEDEPRIARFVERGLRANGYACTVVEDGISALDLASSGDFDLLILDVGLPRMDGFQVLKALRSMDVEIPILMVTARTGVEDTVQGLEEGANDYIAKPFRFEELLARVKLRAREATSGAGAVSSDVLQLGDLRLDLRTRIATVATHPAPRTGAAGGSGGTEEAVGGPAADERSVELSSREFTMARVFLENPGQVLTRDLLLSKVWGYDYEGASNVVDVYVGYLRTKLGAKRLVTVRGAGYRMVDPAA</sequence>
<evidence type="ECO:0000256" key="2">
    <source>
        <dbReference type="ARBA" id="ARBA00023012"/>
    </source>
</evidence>
<dbReference type="Pfam" id="PF00072">
    <property type="entry name" value="Response_reg"/>
    <property type="match status" value="1"/>
</dbReference>
<dbReference type="PROSITE" id="PS51755">
    <property type="entry name" value="OMPR_PHOB"/>
    <property type="match status" value="1"/>
</dbReference>
<keyword evidence="5" id="KW-0804">Transcription</keyword>
<dbReference type="SMART" id="SM00448">
    <property type="entry name" value="REC"/>
    <property type="match status" value="1"/>
</dbReference>
<dbReference type="GO" id="GO:0006355">
    <property type="term" value="P:regulation of DNA-templated transcription"/>
    <property type="evidence" value="ECO:0007669"/>
    <property type="project" value="InterPro"/>
</dbReference>
<reference evidence="11" key="2">
    <citation type="submission" date="2021-04" db="EMBL/GenBank/DDBJ databases">
        <authorList>
            <person name="Gilroy R."/>
        </authorList>
    </citation>
    <scope>NUCLEOTIDE SEQUENCE</scope>
    <source>
        <strain evidence="11">ChiHjej13B12-24818</strain>
    </source>
</reference>